<dbReference type="GO" id="GO:0003684">
    <property type="term" value="F:damaged DNA binding"/>
    <property type="evidence" value="ECO:0007669"/>
    <property type="project" value="InterPro"/>
</dbReference>
<feature type="domain" description="Helicase C-terminal" evidence="11">
    <location>
        <begin position="762"/>
        <end position="916"/>
    </location>
</feature>
<accession>A0A5P8E9B4</accession>
<dbReference type="SMART" id="SM00982">
    <property type="entry name" value="TRCF"/>
    <property type="match status" value="1"/>
</dbReference>
<dbReference type="Gene3D" id="3.40.50.300">
    <property type="entry name" value="P-loop containing nucleotide triphosphate hydrolases"/>
    <property type="match status" value="2"/>
</dbReference>
<keyword evidence="5" id="KW-0347">Helicase</keyword>
<dbReference type="HAMAP" id="MF_00969">
    <property type="entry name" value="TRCF"/>
    <property type="match status" value="1"/>
</dbReference>
<evidence type="ECO:0000256" key="3">
    <source>
        <dbReference type="ARBA" id="ARBA00022763"/>
    </source>
</evidence>
<evidence type="ECO:0000256" key="9">
    <source>
        <dbReference type="HAMAP-Rule" id="MF_00969"/>
    </source>
</evidence>
<evidence type="ECO:0000259" key="11">
    <source>
        <dbReference type="PROSITE" id="PS51194"/>
    </source>
</evidence>
<evidence type="ECO:0000256" key="5">
    <source>
        <dbReference type="ARBA" id="ARBA00022806"/>
    </source>
</evidence>
<dbReference type="GO" id="GO:0003678">
    <property type="term" value="F:DNA helicase activity"/>
    <property type="evidence" value="ECO:0007669"/>
    <property type="project" value="TreeGrafter"/>
</dbReference>
<dbReference type="GO" id="GO:0000716">
    <property type="term" value="P:transcription-coupled nucleotide-excision repair, DNA damage recognition"/>
    <property type="evidence" value="ECO:0007669"/>
    <property type="project" value="UniProtKB-UniRule"/>
</dbReference>
<dbReference type="OrthoDB" id="9804325at2"/>
<dbReference type="EMBL" id="CP033459">
    <property type="protein sequence ID" value="QFQ13601.1"/>
    <property type="molecule type" value="Genomic_DNA"/>
</dbReference>
<dbReference type="PROSITE" id="PS51194">
    <property type="entry name" value="HELICASE_CTER"/>
    <property type="match status" value="1"/>
</dbReference>
<dbReference type="AlphaFoldDB" id="A0A5P8E9B4"/>
<dbReference type="Pfam" id="PF17757">
    <property type="entry name" value="UvrB_inter"/>
    <property type="match status" value="1"/>
</dbReference>
<name>A0A5P8E9B4_9BACT</name>
<evidence type="ECO:0000256" key="7">
    <source>
        <dbReference type="ARBA" id="ARBA00023125"/>
    </source>
</evidence>
<dbReference type="GO" id="GO:0006355">
    <property type="term" value="P:regulation of DNA-templated transcription"/>
    <property type="evidence" value="ECO:0007669"/>
    <property type="project" value="UniProtKB-UniRule"/>
</dbReference>
<comment type="function">
    <text evidence="9">Couples transcription and DNA repair by recognizing RNA polymerase (RNAP) stalled at DNA lesions. Mediates ATP-dependent release of RNAP and its truncated transcript from the DNA, and recruitment of nucleotide excision repair machinery to the damaged site.</text>
</comment>
<dbReference type="PANTHER" id="PTHR47964:SF1">
    <property type="entry name" value="ATP-DEPENDENT DNA HELICASE HOMOLOG RECG, CHLOROPLASTIC"/>
    <property type="match status" value="1"/>
</dbReference>
<dbReference type="KEGG" id="alq:C7Y71_011625"/>
<sequence length="1126" mass="127241">MIIGELKNLYAKSPNVAALVRELSKKSRKPVFCEGLRGSASAFFFATLLERNIPAKPYIFILNDEDEAGYFYQDMAKLADENHILFYPSAYKRAVKYAQRDPANEILRTEVLERISGKVESPLFIVTHPVALTEKVLPGNTINDHLVALKVGDSLDLTELAKRLSEIGFRRTDYVYEPGEFAVRGSILDVYSYDSGLPYRIDFFGDDIESIRTFEVQSQLSSEKMNEVKLIAAIASEPHAGVPFSDVVPDETVIFVKDLALIDNTFRRVYNEGFSRQAALSRDEGETELDKEMLLADPDTLMNKLFALQRVEFGLKPFSESSSRLKFSVQPQPVYHKDYDLLFHSLSDFITSGYHIYMLADGEKQNERLRNILSEKAKADFMQVDFTPVSATVHEGFSDGDLKVCCFTDHQIFDRYHKYTLKNEKARNGKMALTLKELRQFSVGDYVVHVDHGVGRFGGLIRMPSSDGTMHETIKINYLNNDVIYVSIHALYKISKYRGQDGVPPKMNKLGGRAWENLKEKTKKKIKDIARDLIKLYSERREAEGFAFSGDNYLQHELEAAFTYEDTPDQLRVTNEVKADMERRQPMDRLVCGDVGFGKTEIAIRAAFKAACDSKQTAVLVPTTVLALQHYKTFSERLKDFPVRVDYLSRARTAKQTTEILNDLKSGKIDILIGTHRLIGKSVKFKDLGLLVIDEEQKFGVAVKEKLRQMKVNVDTLTMSATPIPRTLQFSLMGARDFSMIQTPPPNRRPVRTEIHSFDHEVIAEAVNFEMSRGGQVFIVTNRIAALPNIKMLLQKYVPDARVAIGHGQMPPEALEKTVLGFINYEYDVLLSTTIVENGVDIPNANTIIIDAAHTFGLSDLHQMRGRVGRSNRQAFCYLLAPPMSLLKDDARRRLQAVESFSDLGSGISIAMQDLEIRGAGNLLGGEQSGFIADLGFETYHKILSQAVTELKNDEFAELYAEQAATNVEIAAELFVDDCNIECDYHAYFPETYVPGAAERMLLYRELDNLSKDEELEAFRQRMNDRFGPLPVEGEELLKIVSLRRLGRLCGVERLILKNGKMTMYFVQNKDSIFYRSNAFNSIIDYAMSNVKRCKLDEHAGKRLMTVTDVPTVAQAVVVLKSILGK</sequence>
<dbReference type="InterPro" id="IPR014001">
    <property type="entry name" value="Helicase_ATP-bd"/>
</dbReference>
<dbReference type="Pfam" id="PF03461">
    <property type="entry name" value="TRCF"/>
    <property type="match status" value="1"/>
</dbReference>
<keyword evidence="8 9" id="KW-0234">DNA repair</keyword>
<dbReference type="GO" id="GO:0016787">
    <property type="term" value="F:hydrolase activity"/>
    <property type="evidence" value="ECO:0007669"/>
    <property type="project" value="UniProtKB-KW"/>
</dbReference>
<dbReference type="InterPro" id="IPR003711">
    <property type="entry name" value="CarD-like/TRCF_RID"/>
</dbReference>
<dbReference type="InterPro" id="IPR011545">
    <property type="entry name" value="DEAD/DEAH_box_helicase_dom"/>
</dbReference>
<dbReference type="InterPro" id="IPR001650">
    <property type="entry name" value="Helicase_C-like"/>
</dbReference>
<dbReference type="InterPro" id="IPR004576">
    <property type="entry name" value="Mfd"/>
</dbReference>
<organism evidence="12 13">
    <name type="scientific">Pseudoprevotella muciniphila</name>
    <dbReference type="NCBI Taxonomy" id="2133944"/>
    <lineage>
        <taxon>Bacteria</taxon>
        <taxon>Pseudomonadati</taxon>
        <taxon>Bacteroidota</taxon>
        <taxon>Bacteroidia</taxon>
        <taxon>Bacteroidales</taxon>
        <taxon>Prevotellaceae</taxon>
        <taxon>Pseudoprevotella</taxon>
    </lineage>
</organism>
<feature type="domain" description="Helicase ATP-binding" evidence="10">
    <location>
        <begin position="580"/>
        <end position="741"/>
    </location>
</feature>
<proteinExistence type="inferred from homology"/>
<evidence type="ECO:0000256" key="4">
    <source>
        <dbReference type="ARBA" id="ARBA00022801"/>
    </source>
</evidence>
<evidence type="ECO:0000256" key="8">
    <source>
        <dbReference type="ARBA" id="ARBA00023204"/>
    </source>
</evidence>
<dbReference type="SMART" id="SM00487">
    <property type="entry name" value="DEXDc"/>
    <property type="match status" value="1"/>
</dbReference>
<evidence type="ECO:0000256" key="6">
    <source>
        <dbReference type="ARBA" id="ARBA00022840"/>
    </source>
</evidence>
<keyword evidence="1 9" id="KW-0963">Cytoplasm</keyword>
<dbReference type="Gene3D" id="3.30.2060.10">
    <property type="entry name" value="Penicillin-binding protein 1b domain"/>
    <property type="match status" value="1"/>
</dbReference>
<dbReference type="SUPFAM" id="SSF141259">
    <property type="entry name" value="CarD-like"/>
    <property type="match status" value="1"/>
</dbReference>
<dbReference type="Gene3D" id="2.40.10.170">
    <property type="match status" value="1"/>
</dbReference>
<dbReference type="InterPro" id="IPR037235">
    <property type="entry name" value="TRCF-like_C_D7"/>
</dbReference>
<evidence type="ECO:0000256" key="2">
    <source>
        <dbReference type="ARBA" id="ARBA00022741"/>
    </source>
</evidence>
<dbReference type="InterPro" id="IPR005118">
    <property type="entry name" value="TRCF_C"/>
</dbReference>
<protein>
    <recommendedName>
        <fullName evidence="9">Transcription-repair-coupling factor</fullName>
        <shortName evidence="9">TRCF</shortName>
        <ecNumber evidence="9">3.6.4.-</ecNumber>
    </recommendedName>
</protein>
<keyword evidence="7 9" id="KW-0238">DNA-binding</keyword>
<dbReference type="PANTHER" id="PTHR47964">
    <property type="entry name" value="ATP-DEPENDENT DNA HELICASE HOMOLOG RECG, CHLOROPLASTIC"/>
    <property type="match status" value="1"/>
</dbReference>
<dbReference type="InterPro" id="IPR036101">
    <property type="entry name" value="CarD-like/TRCF_RID_sf"/>
</dbReference>
<evidence type="ECO:0000256" key="1">
    <source>
        <dbReference type="ARBA" id="ARBA00022490"/>
    </source>
</evidence>
<dbReference type="NCBIfam" id="TIGR00580">
    <property type="entry name" value="mfd"/>
    <property type="match status" value="1"/>
</dbReference>
<evidence type="ECO:0000313" key="12">
    <source>
        <dbReference type="EMBL" id="QFQ13601.1"/>
    </source>
</evidence>
<dbReference type="RefSeq" id="WP_111899140.1">
    <property type="nucleotide sequence ID" value="NZ_CP033459.1"/>
</dbReference>
<keyword evidence="2 9" id="KW-0547">Nucleotide-binding</keyword>
<reference evidence="12 13" key="1">
    <citation type="submission" date="2018-11" db="EMBL/GenBank/DDBJ databases">
        <authorList>
            <person name="Na S.W."/>
            <person name="Baik M."/>
        </authorList>
    </citation>
    <scope>NUCLEOTIDE SEQUENCE [LARGE SCALE GENOMIC DNA]</scope>
    <source>
        <strain evidence="12 13">E39</strain>
    </source>
</reference>
<gene>
    <name evidence="9 12" type="primary">mfd</name>
    <name evidence="12" type="ORF">C7Y71_011625</name>
</gene>
<dbReference type="InterPro" id="IPR047112">
    <property type="entry name" value="RecG/Mfd"/>
</dbReference>
<dbReference type="PROSITE" id="PS51192">
    <property type="entry name" value="HELICASE_ATP_BIND_1"/>
    <property type="match status" value="1"/>
</dbReference>
<dbReference type="Gene3D" id="3.90.1150.50">
    <property type="entry name" value="Transcription-repair-coupling factor, D7 domain"/>
    <property type="match status" value="1"/>
</dbReference>
<dbReference type="Pfam" id="PF02559">
    <property type="entry name" value="CarD_TRCF_RID"/>
    <property type="match status" value="1"/>
</dbReference>
<dbReference type="SUPFAM" id="SSF52540">
    <property type="entry name" value="P-loop containing nucleoside triphosphate hydrolases"/>
    <property type="match status" value="3"/>
</dbReference>
<dbReference type="EC" id="3.6.4.-" evidence="9"/>
<comment type="similarity">
    <text evidence="9">In the C-terminal section; belongs to the helicase family. RecG subfamily.</text>
</comment>
<dbReference type="SMART" id="SM01058">
    <property type="entry name" value="CarD_TRCF"/>
    <property type="match status" value="1"/>
</dbReference>
<keyword evidence="3 9" id="KW-0227">DNA damage</keyword>
<dbReference type="Pfam" id="PF00270">
    <property type="entry name" value="DEAD"/>
    <property type="match status" value="1"/>
</dbReference>
<dbReference type="InterPro" id="IPR041471">
    <property type="entry name" value="UvrB_inter"/>
</dbReference>
<dbReference type="SMART" id="SM00490">
    <property type="entry name" value="HELICc"/>
    <property type="match status" value="1"/>
</dbReference>
<comment type="similarity">
    <text evidence="9">In the N-terminal section; belongs to the UvrB family.</text>
</comment>
<dbReference type="InterPro" id="IPR027417">
    <property type="entry name" value="P-loop_NTPase"/>
</dbReference>
<keyword evidence="13" id="KW-1185">Reference proteome</keyword>
<dbReference type="CDD" id="cd17991">
    <property type="entry name" value="DEXHc_TRCF"/>
    <property type="match status" value="1"/>
</dbReference>
<comment type="subcellular location">
    <subcellularLocation>
        <location evidence="9">Cytoplasm</location>
    </subcellularLocation>
</comment>
<keyword evidence="6 9" id="KW-0067">ATP-binding</keyword>
<dbReference type="GO" id="GO:0005737">
    <property type="term" value="C:cytoplasm"/>
    <property type="evidence" value="ECO:0007669"/>
    <property type="project" value="UniProtKB-SubCell"/>
</dbReference>
<evidence type="ECO:0000259" key="10">
    <source>
        <dbReference type="PROSITE" id="PS51192"/>
    </source>
</evidence>
<dbReference type="GO" id="GO:0005524">
    <property type="term" value="F:ATP binding"/>
    <property type="evidence" value="ECO:0007669"/>
    <property type="project" value="UniProtKB-UniRule"/>
</dbReference>
<dbReference type="SUPFAM" id="SSF143517">
    <property type="entry name" value="TRCF domain-like"/>
    <property type="match status" value="1"/>
</dbReference>
<dbReference type="Pfam" id="PF00271">
    <property type="entry name" value="Helicase_C"/>
    <property type="match status" value="1"/>
</dbReference>
<dbReference type="Proteomes" id="UP000249375">
    <property type="component" value="Chromosome"/>
</dbReference>
<evidence type="ECO:0000313" key="13">
    <source>
        <dbReference type="Proteomes" id="UP000249375"/>
    </source>
</evidence>
<keyword evidence="4 9" id="KW-0378">Hydrolase</keyword>